<protein>
    <submittedName>
        <fullName evidence="1">Molybdopterin synthase sulfur carrier subunit</fullName>
    </submittedName>
</protein>
<evidence type="ECO:0000313" key="1">
    <source>
        <dbReference type="EMBL" id="PZQ67355.1"/>
    </source>
</evidence>
<organism evidence="1 2">
    <name type="scientific">Variovorax paradoxus</name>
    <dbReference type="NCBI Taxonomy" id="34073"/>
    <lineage>
        <taxon>Bacteria</taxon>
        <taxon>Pseudomonadati</taxon>
        <taxon>Pseudomonadota</taxon>
        <taxon>Betaproteobacteria</taxon>
        <taxon>Burkholderiales</taxon>
        <taxon>Comamonadaceae</taxon>
        <taxon>Variovorax</taxon>
    </lineage>
</organism>
<accession>A0A2W5PY04</accession>
<dbReference type="InterPro" id="IPR016155">
    <property type="entry name" value="Mopterin_synth/thiamin_S_b"/>
</dbReference>
<evidence type="ECO:0000313" key="2">
    <source>
        <dbReference type="Proteomes" id="UP000249135"/>
    </source>
</evidence>
<dbReference type="InterPro" id="IPR003749">
    <property type="entry name" value="ThiS/MoaD-like"/>
</dbReference>
<dbReference type="EMBL" id="QFPP01000357">
    <property type="protein sequence ID" value="PZQ67355.1"/>
    <property type="molecule type" value="Genomic_DNA"/>
</dbReference>
<name>A0A2W5PY04_VARPD</name>
<sequence>MAHKTINVRYFASVREALGRGSEPVQTAADSLGALRDELIARGEPYAGALARGKAVRMALDQLMSGEDAALADGAEVAFFPPVTGG</sequence>
<dbReference type="Pfam" id="PF02597">
    <property type="entry name" value="ThiS"/>
    <property type="match status" value="1"/>
</dbReference>
<gene>
    <name evidence="1" type="ORF">DI563_21670</name>
</gene>
<comment type="caution">
    <text evidence="1">The sequence shown here is derived from an EMBL/GenBank/DDBJ whole genome shotgun (WGS) entry which is preliminary data.</text>
</comment>
<dbReference type="AlphaFoldDB" id="A0A2W5PY04"/>
<reference evidence="1 2" key="1">
    <citation type="submission" date="2017-08" db="EMBL/GenBank/DDBJ databases">
        <title>Infants hospitalized years apart are colonized by the same room-sourced microbial strains.</title>
        <authorList>
            <person name="Brooks B."/>
            <person name="Olm M.R."/>
            <person name="Firek B.A."/>
            <person name="Baker R."/>
            <person name="Thomas B.C."/>
            <person name="Morowitz M.J."/>
            <person name="Banfield J.F."/>
        </authorList>
    </citation>
    <scope>NUCLEOTIDE SEQUENCE [LARGE SCALE GENOMIC DNA]</scope>
    <source>
        <strain evidence="1">S2_005_003_R2_41</strain>
    </source>
</reference>
<dbReference type="Gene3D" id="3.10.20.30">
    <property type="match status" value="1"/>
</dbReference>
<dbReference type="SUPFAM" id="SSF54285">
    <property type="entry name" value="MoaD/ThiS"/>
    <property type="match status" value="1"/>
</dbReference>
<dbReference type="Proteomes" id="UP000249135">
    <property type="component" value="Unassembled WGS sequence"/>
</dbReference>
<proteinExistence type="predicted"/>
<dbReference type="CDD" id="cd00754">
    <property type="entry name" value="Ubl_MoaD"/>
    <property type="match status" value="1"/>
</dbReference>
<dbReference type="InterPro" id="IPR012675">
    <property type="entry name" value="Beta-grasp_dom_sf"/>
</dbReference>